<evidence type="ECO:0000313" key="1">
    <source>
        <dbReference type="EMBL" id="MCR2832411.1"/>
    </source>
</evidence>
<proteinExistence type="predicted"/>
<dbReference type="EMBL" id="JANKHH010000001">
    <property type="protein sequence ID" value="MCR2832411.1"/>
    <property type="molecule type" value="Genomic_DNA"/>
</dbReference>
<dbReference type="RefSeq" id="WP_257594176.1">
    <property type="nucleotide sequence ID" value="NZ_JANKHH010000001.1"/>
</dbReference>
<comment type="caution">
    <text evidence="1">The sequence shown here is derived from an EMBL/GenBank/DDBJ whole genome shotgun (WGS) entry which is preliminary data.</text>
</comment>
<evidence type="ECO:0000313" key="2">
    <source>
        <dbReference type="Proteomes" id="UP001206067"/>
    </source>
</evidence>
<organism evidence="1 2">
    <name type="scientific">Parerythrobacter lacustris</name>
    <dbReference type="NCBI Taxonomy" id="2969984"/>
    <lineage>
        <taxon>Bacteria</taxon>
        <taxon>Pseudomonadati</taxon>
        <taxon>Pseudomonadota</taxon>
        <taxon>Alphaproteobacteria</taxon>
        <taxon>Sphingomonadales</taxon>
        <taxon>Erythrobacteraceae</taxon>
        <taxon>Parerythrobacter</taxon>
    </lineage>
</organism>
<gene>
    <name evidence="1" type="ORF">NSO95_00510</name>
</gene>
<dbReference type="Proteomes" id="UP001206067">
    <property type="component" value="Unassembled WGS sequence"/>
</dbReference>
<name>A0ABT1XNA3_9SPHN</name>
<keyword evidence="2" id="KW-1185">Reference proteome</keyword>
<sequence>MTTETTKSPAFMLYRVNGHGKDANWTKIGAAWPNRDGKGFSILCDAVPLQGRIVMRAYTPKPKTDAEAAGGR</sequence>
<accession>A0ABT1XNA3</accession>
<reference evidence="1 2" key="1">
    <citation type="submission" date="2022-08" db="EMBL/GenBank/DDBJ databases">
        <title>Polyphasic taxonomy analysis of Qipengyuania sp.RS5-5.</title>
        <authorList>
            <person name="Xamxidin M."/>
            <person name="Wu M."/>
        </authorList>
    </citation>
    <scope>NUCLEOTIDE SEQUENCE [LARGE SCALE GENOMIC DNA]</scope>
    <source>
        <strain evidence="1 2">RS5-5</strain>
    </source>
</reference>
<protein>
    <submittedName>
        <fullName evidence="1">Uncharacterized protein</fullName>
    </submittedName>
</protein>